<evidence type="ECO:0008006" key="3">
    <source>
        <dbReference type="Google" id="ProtNLM"/>
    </source>
</evidence>
<dbReference type="RefSeq" id="WP_248824413.1">
    <property type="nucleotide sequence ID" value="NZ_JALKFT010000007.1"/>
</dbReference>
<sequence>MVAPAARAAPQNLTVLREITRIPARRAGPAGERLVPTVPALAALLPEEGLRRGTTVTVTGSASLVLTLLRGPSQAGGWCAVVGFAELGLLAAAESGIALERLALVPAPGPRWPVVVAALLDAMDVVVVRPPAAPGAAGGRLMARARERGAVLVAVGAWEGADLRLVVLERRWEGVGAGHGHLRMGHLLVEVSGRGAARRPCRGWLAGTGLAEAGPPGVERAAAVPLRPAGVA</sequence>
<reference evidence="1 2" key="1">
    <citation type="submission" date="2022-04" db="EMBL/GenBank/DDBJ databases">
        <title>Genome diversity in the genus Frankia.</title>
        <authorList>
            <person name="Carlos-Shanley C."/>
            <person name="Hahn D."/>
        </authorList>
    </citation>
    <scope>NUCLEOTIDE SEQUENCE [LARGE SCALE GENOMIC DNA]</scope>
    <source>
        <strain evidence="1 2">Ag45/Mut15</strain>
    </source>
</reference>
<name>A0ABT0JWY4_9ACTN</name>
<organism evidence="1 2">
    <name type="scientific">Frankia umida</name>
    <dbReference type="NCBI Taxonomy" id="573489"/>
    <lineage>
        <taxon>Bacteria</taxon>
        <taxon>Bacillati</taxon>
        <taxon>Actinomycetota</taxon>
        <taxon>Actinomycetes</taxon>
        <taxon>Frankiales</taxon>
        <taxon>Frankiaceae</taxon>
        <taxon>Frankia</taxon>
    </lineage>
</organism>
<dbReference type="EMBL" id="JALKFT010000007">
    <property type="protein sequence ID" value="MCK9876064.1"/>
    <property type="molecule type" value="Genomic_DNA"/>
</dbReference>
<accession>A0ABT0JWY4</accession>
<comment type="caution">
    <text evidence="1">The sequence shown here is derived from an EMBL/GenBank/DDBJ whole genome shotgun (WGS) entry which is preliminary data.</text>
</comment>
<protein>
    <recommendedName>
        <fullName evidence="3">Recombinase A</fullName>
    </recommendedName>
</protein>
<dbReference type="Proteomes" id="UP001201873">
    <property type="component" value="Unassembled WGS sequence"/>
</dbReference>
<keyword evidence="2" id="KW-1185">Reference proteome</keyword>
<evidence type="ECO:0000313" key="2">
    <source>
        <dbReference type="Proteomes" id="UP001201873"/>
    </source>
</evidence>
<evidence type="ECO:0000313" key="1">
    <source>
        <dbReference type="EMBL" id="MCK9876064.1"/>
    </source>
</evidence>
<gene>
    <name evidence="1" type="ORF">MXD59_09795</name>
</gene>
<proteinExistence type="predicted"/>